<dbReference type="Proteomes" id="UP000199181">
    <property type="component" value="Unassembled WGS sequence"/>
</dbReference>
<gene>
    <name evidence="1" type="ORF">SAMN05443639_103259</name>
</gene>
<protein>
    <submittedName>
        <fullName evidence="1">Uncharacterized protein</fullName>
    </submittedName>
</protein>
<name>A0A1I0F6M2_9BACT</name>
<proteinExistence type="predicted"/>
<sequence length="269" mass="28435">MGHLKAAAQRGDAVSLSHLVITAVDTTSQGDAGDSIAYFWAADPCFPQEGLYVDKYYTDTPGTYVPQLGDEITLEGLYRQYSADASDANQGRHAYRPVIKSDFRLGVPGVTGKVNILKTGTVSPPQDVTVPAGFGNASGGAVQANPQYAGARVHIPGPLTLTNPNPTALRRVANDPEDTRFNGFEVTGGVLVNDYKTYGQTQDGGTPRCDWRGVALDGGSVSFPNGIRGVWDTYSTAYQDAGVVPGTSAQYTYILYPQDCATDLSGASP</sequence>
<dbReference type="RefSeq" id="WP_245767266.1">
    <property type="nucleotide sequence ID" value="NZ_FOIJ01000003.1"/>
</dbReference>
<dbReference type="AlphaFoldDB" id="A0A1I0F6M2"/>
<evidence type="ECO:0000313" key="2">
    <source>
        <dbReference type="Proteomes" id="UP000199181"/>
    </source>
</evidence>
<keyword evidence="2" id="KW-1185">Reference proteome</keyword>
<reference evidence="2" key="1">
    <citation type="submission" date="2016-10" db="EMBL/GenBank/DDBJ databases">
        <authorList>
            <person name="Varghese N."/>
            <person name="Submissions S."/>
        </authorList>
    </citation>
    <scope>NUCLEOTIDE SEQUENCE [LARGE SCALE GENOMIC DNA]</scope>
    <source>
        <strain evidence="2">DSM 16858</strain>
    </source>
</reference>
<organism evidence="1 2">
    <name type="scientific">Stigmatella erecta</name>
    <dbReference type="NCBI Taxonomy" id="83460"/>
    <lineage>
        <taxon>Bacteria</taxon>
        <taxon>Pseudomonadati</taxon>
        <taxon>Myxococcota</taxon>
        <taxon>Myxococcia</taxon>
        <taxon>Myxococcales</taxon>
        <taxon>Cystobacterineae</taxon>
        <taxon>Archangiaceae</taxon>
        <taxon>Stigmatella</taxon>
    </lineage>
</organism>
<dbReference type="EMBL" id="FOIJ01000003">
    <property type="protein sequence ID" value="SET52909.1"/>
    <property type="molecule type" value="Genomic_DNA"/>
</dbReference>
<accession>A0A1I0F6M2</accession>
<evidence type="ECO:0000313" key="1">
    <source>
        <dbReference type="EMBL" id="SET52909.1"/>
    </source>
</evidence>